<dbReference type="GO" id="GO:0060271">
    <property type="term" value="P:cilium assembly"/>
    <property type="evidence" value="ECO:0007669"/>
    <property type="project" value="TreeGrafter"/>
</dbReference>
<dbReference type="InParanoid" id="A0A674ICZ6"/>
<dbReference type="AlphaFoldDB" id="A0A674ICZ6"/>
<dbReference type="Pfam" id="PF10243">
    <property type="entry name" value="MIP-T3"/>
    <property type="match status" value="1"/>
</dbReference>
<evidence type="ECO:0000313" key="10">
    <source>
        <dbReference type="Ensembl" id="ENSTMTP00000006645.1"/>
    </source>
</evidence>
<evidence type="ECO:0000313" key="11">
    <source>
        <dbReference type="Proteomes" id="UP000472274"/>
    </source>
</evidence>
<dbReference type="GeneTree" id="ENSGT00940000178952"/>
<reference evidence="10" key="1">
    <citation type="submission" date="2025-08" db="UniProtKB">
        <authorList>
            <consortium name="Ensembl"/>
        </authorList>
    </citation>
    <scope>IDENTIFICATION</scope>
</reference>
<keyword evidence="11" id="KW-1185">Reference proteome</keyword>
<feature type="domain" description="TRAF3-interacting protein 1 N-terminal" evidence="9">
    <location>
        <begin position="5"/>
        <end position="43"/>
    </location>
</feature>
<dbReference type="GO" id="GO:0042073">
    <property type="term" value="P:intraciliary transport"/>
    <property type="evidence" value="ECO:0007669"/>
    <property type="project" value="TreeGrafter"/>
</dbReference>
<evidence type="ECO:0000256" key="3">
    <source>
        <dbReference type="ARBA" id="ARBA00022490"/>
    </source>
</evidence>
<dbReference type="GO" id="GO:0036064">
    <property type="term" value="C:ciliary basal body"/>
    <property type="evidence" value="ECO:0007669"/>
    <property type="project" value="TreeGrafter"/>
</dbReference>
<dbReference type="GO" id="GO:0070507">
    <property type="term" value="P:regulation of microtubule cytoskeleton organization"/>
    <property type="evidence" value="ECO:0007669"/>
    <property type="project" value="TreeGrafter"/>
</dbReference>
<dbReference type="Proteomes" id="UP000472274">
    <property type="component" value="Unplaced"/>
</dbReference>
<keyword evidence="5" id="KW-0175">Coiled coil</keyword>
<keyword evidence="3" id="KW-0963">Cytoplasm</keyword>
<sequence length="63" mass="6981">MNGAVVRRTQESLGRVIRKPPLTDRLLSKPPFRYLHDVIGEVRRPGVSSGTSTGLQCGHWPVT</sequence>
<proteinExistence type="inferred from homology"/>
<evidence type="ECO:0000256" key="1">
    <source>
        <dbReference type="ARBA" id="ARBA00004120"/>
    </source>
</evidence>
<reference evidence="10" key="2">
    <citation type="submission" date="2025-09" db="UniProtKB">
        <authorList>
            <consortium name="Ensembl"/>
        </authorList>
    </citation>
    <scope>IDENTIFICATION</scope>
</reference>
<name>A0A674ICZ6_9SAUR</name>
<keyword evidence="6" id="KW-0206">Cytoskeleton</keyword>
<evidence type="ECO:0000256" key="7">
    <source>
        <dbReference type="ARBA" id="ARBA00023273"/>
    </source>
</evidence>
<organism evidence="10 11">
    <name type="scientific">Terrapene triunguis</name>
    <name type="common">Three-toed box turtle</name>
    <dbReference type="NCBI Taxonomy" id="2587831"/>
    <lineage>
        <taxon>Eukaryota</taxon>
        <taxon>Metazoa</taxon>
        <taxon>Chordata</taxon>
        <taxon>Craniata</taxon>
        <taxon>Vertebrata</taxon>
        <taxon>Euteleostomi</taxon>
        <taxon>Archelosauria</taxon>
        <taxon>Testudinata</taxon>
        <taxon>Testudines</taxon>
        <taxon>Cryptodira</taxon>
        <taxon>Durocryptodira</taxon>
        <taxon>Testudinoidea</taxon>
        <taxon>Emydidae</taxon>
        <taxon>Terrapene</taxon>
    </lineage>
</organism>
<evidence type="ECO:0000256" key="6">
    <source>
        <dbReference type="ARBA" id="ARBA00023212"/>
    </source>
</evidence>
<evidence type="ECO:0000256" key="4">
    <source>
        <dbReference type="ARBA" id="ARBA00022794"/>
    </source>
</evidence>
<comment type="similarity">
    <text evidence="8">Belongs to the TRAF3IP1 family.</text>
</comment>
<dbReference type="Ensembl" id="ENSTMTT00000006865.1">
    <property type="protein sequence ID" value="ENSTMTP00000006645.1"/>
    <property type="gene ID" value="ENSTMTG00000004855.1"/>
</dbReference>
<evidence type="ECO:0000256" key="8">
    <source>
        <dbReference type="ARBA" id="ARBA00043971"/>
    </source>
</evidence>
<dbReference type="InterPro" id="IPR018799">
    <property type="entry name" value="TRAF3IP1"/>
</dbReference>
<dbReference type="InterPro" id="IPR040468">
    <property type="entry name" value="TRAF3IP1_N"/>
</dbReference>
<dbReference type="PANTHER" id="PTHR31363:SF0">
    <property type="entry name" value="TRAF3-INTERACTING PROTEIN 1"/>
    <property type="match status" value="1"/>
</dbReference>
<dbReference type="GO" id="GO:0008017">
    <property type="term" value="F:microtubule binding"/>
    <property type="evidence" value="ECO:0007669"/>
    <property type="project" value="InterPro"/>
</dbReference>
<dbReference type="InterPro" id="IPR042576">
    <property type="entry name" value="TRAF3IP1_N_sf"/>
</dbReference>
<protein>
    <recommendedName>
        <fullName evidence="9">TRAF3-interacting protein 1 N-terminal domain-containing protein</fullName>
    </recommendedName>
</protein>
<evidence type="ECO:0000256" key="2">
    <source>
        <dbReference type="ARBA" id="ARBA00004430"/>
    </source>
</evidence>
<accession>A0A674ICZ6</accession>
<keyword evidence="4" id="KW-0970">Cilium biogenesis/degradation</keyword>
<dbReference type="GO" id="GO:0030992">
    <property type="term" value="C:intraciliary transport particle B"/>
    <property type="evidence" value="ECO:0007669"/>
    <property type="project" value="TreeGrafter"/>
</dbReference>
<comment type="subcellular location">
    <subcellularLocation>
        <location evidence="2">Cytoplasm</location>
        <location evidence="2">Cytoskeleton</location>
        <location evidence="2">Cilium axoneme</location>
    </subcellularLocation>
    <subcellularLocation>
        <location evidence="1">Cytoplasm</location>
        <location evidence="1">Cytoskeleton</location>
        <location evidence="1">Cilium basal body</location>
    </subcellularLocation>
</comment>
<dbReference type="GO" id="GO:0005930">
    <property type="term" value="C:axoneme"/>
    <property type="evidence" value="ECO:0007669"/>
    <property type="project" value="UniProtKB-SubCell"/>
</dbReference>
<keyword evidence="7" id="KW-0966">Cell projection</keyword>
<evidence type="ECO:0000259" key="9">
    <source>
        <dbReference type="Pfam" id="PF10243"/>
    </source>
</evidence>
<dbReference type="PANTHER" id="PTHR31363">
    <property type="entry name" value="TRAF3-INTERACTING PROTEIN 1"/>
    <property type="match status" value="1"/>
</dbReference>
<dbReference type="Gene3D" id="1.10.418.50">
    <property type="entry name" value="Microtubule-binding protein MIP-T3"/>
    <property type="match status" value="1"/>
</dbReference>
<evidence type="ECO:0000256" key="5">
    <source>
        <dbReference type="ARBA" id="ARBA00023054"/>
    </source>
</evidence>